<dbReference type="SUPFAM" id="SSF57625">
    <property type="entry name" value="Invertebrate chitin-binding proteins"/>
    <property type="match status" value="1"/>
</dbReference>
<feature type="signal peptide" evidence="2">
    <location>
        <begin position="1"/>
        <end position="18"/>
    </location>
</feature>
<keyword evidence="2" id="KW-0732">Signal</keyword>
<feature type="chain" id="PRO_5043340686" description="Chitin-binding type-2 domain-containing protein" evidence="2">
    <location>
        <begin position="19"/>
        <end position="145"/>
    </location>
</feature>
<dbReference type="GO" id="GO:0008061">
    <property type="term" value="F:chitin binding"/>
    <property type="evidence" value="ECO:0007669"/>
    <property type="project" value="InterPro"/>
</dbReference>
<evidence type="ECO:0000313" key="3">
    <source>
        <dbReference type="EMBL" id="KAL0273400.1"/>
    </source>
</evidence>
<gene>
    <name evidence="3" type="ORF">PYX00_006071</name>
</gene>
<evidence type="ECO:0000256" key="2">
    <source>
        <dbReference type="SAM" id="SignalP"/>
    </source>
</evidence>
<feature type="compositionally biased region" description="Pro residues" evidence="1">
    <location>
        <begin position="93"/>
        <end position="107"/>
    </location>
</feature>
<dbReference type="AlphaFoldDB" id="A0AAW2HVX8"/>
<reference evidence="3" key="1">
    <citation type="journal article" date="2024" name="Gigascience">
        <title>Chromosome-level genome of the poultry shaft louse Menopon gallinae provides insight into the host-switching and adaptive evolution of parasitic lice.</title>
        <authorList>
            <person name="Xu Y."/>
            <person name="Ma L."/>
            <person name="Liu S."/>
            <person name="Liang Y."/>
            <person name="Liu Q."/>
            <person name="He Z."/>
            <person name="Tian L."/>
            <person name="Duan Y."/>
            <person name="Cai W."/>
            <person name="Li H."/>
            <person name="Song F."/>
        </authorList>
    </citation>
    <scope>NUCLEOTIDE SEQUENCE</scope>
    <source>
        <strain evidence="3">Cailab_2023a</strain>
    </source>
</reference>
<sequence>MHKLLIALFAVAAIGANARPYGDDYAADLCVGKSDGFYPDVFDRAAFYSCFDGTLLGKVVCEDGLEFDGVESCVPIESAAAEEVETEDNKVMPSPPPKPPMLPEPPMPPMGDLRVKKIFNIEITKNIFPKSLIIIGKMNREQKNK</sequence>
<organism evidence="3">
    <name type="scientific">Menopon gallinae</name>
    <name type="common">poultry shaft louse</name>
    <dbReference type="NCBI Taxonomy" id="328185"/>
    <lineage>
        <taxon>Eukaryota</taxon>
        <taxon>Metazoa</taxon>
        <taxon>Ecdysozoa</taxon>
        <taxon>Arthropoda</taxon>
        <taxon>Hexapoda</taxon>
        <taxon>Insecta</taxon>
        <taxon>Pterygota</taxon>
        <taxon>Neoptera</taxon>
        <taxon>Paraneoptera</taxon>
        <taxon>Psocodea</taxon>
        <taxon>Troctomorpha</taxon>
        <taxon>Phthiraptera</taxon>
        <taxon>Amblycera</taxon>
        <taxon>Menoponidae</taxon>
        <taxon>Menopon</taxon>
    </lineage>
</organism>
<accession>A0AAW2HVX8</accession>
<evidence type="ECO:0000256" key="1">
    <source>
        <dbReference type="SAM" id="MobiDB-lite"/>
    </source>
</evidence>
<feature type="region of interest" description="Disordered" evidence="1">
    <location>
        <begin position="83"/>
        <end position="107"/>
    </location>
</feature>
<protein>
    <recommendedName>
        <fullName evidence="4">Chitin-binding type-2 domain-containing protein</fullName>
    </recommendedName>
</protein>
<dbReference type="Gene3D" id="3.20.20.80">
    <property type="entry name" value="Glycosidases"/>
    <property type="match status" value="1"/>
</dbReference>
<comment type="caution">
    <text evidence="3">The sequence shown here is derived from an EMBL/GenBank/DDBJ whole genome shotgun (WGS) entry which is preliminary data.</text>
</comment>
<name>A0AAW2HVX8_9NEOP</name>
<evidence type="ECO:0008006" key="4">
    <source>
        <dbReference type="Google" id="ProtNLM"/>
    </source>
</evidence>
<dbReference type="EMBL" id="JARGDH010000003">
    <property type="protein sequence ID" value="KAL0273400.1"/>
    <property type="molecule type" value="Genomic_DNA"/>
</dbReference>
<proteinExistence type="predicted"/>
<dbReference type="InterPro" id="IPR036508">
    <property type="entry name" value="Chitin-bd_dom_sf"/>
</dbReference>